<dbReference type="KEGG" id="cbf:CLI_0754"/>
<reference evidence="2" key="1">
    <citation type="submission" date="2007-06" db="EMBL/GenBank/DDBJ databases">
        <authorList>
            <person name="Brinkac L.M."/>
            <person name="Daugherty S."/>
            <person name="Dodson R.J."/>
            <person name="Madupu R."/>
            <person name="Brown J.L."/>
            <person name="Bruce D."/>
            <person name="Detter C."/>
            <person name="Munk C."/>
            <person name="Smith L.A."/>
            <person name="Smith T.J."/>
            <person name="White O."/>
            <person name="Brettin T.S."/>
        </authorList>
    </citation>
    <scope>NUCLEOTIDE SEQUENCE [LARGE SCALE GENOMIC DNA]</scope>
    <source>
        <strain evidence="2">Langeland / NCTC 10281 / Type F</strain>
    </source>
</reference>
<evidence type="ECO:0000313" key="1">
    <source>
        <dbReference type="EMBL" id="ABS42887.1"/>
    </source>
</evidence>
<sequence>MSLKSQKNCLNKKKKALKSLNNIMSSKSCENSLNKKESS</sequence>
<dbReference type="Proteomes" id="UP000002410">
    <property type="component" value="Chromosome"/>
</dbReference>
<dbReference type="AlphaFoldDB" id="A7GB73"/>
<name>A7GB73_CLOBL</name>
<dbReference type="EMBL" id="CP000728">
    <property type="protein sequence ID" value="ABS42887.1"/>
    <property type="molecule type" value="Genomic_DNA"/>
</dbReference>
<accession>A7GB73</accession>
<proteinExistence type="predicted"/>
<evidence type="ECO:0000313" key="2">
    <source>
        <dbReference type="Proteomes" id="UP000002410"/>
    </source>
</evidence>
<organism evidence="1 2">
    <name type="scientific">Clostridium botulinum (strain Langeland / NCTC 10281 / Type F)</name>
    <dbReference type="NCBI Taxonomy" id="441772"/>
    <lineage>
        <taxon>Bacteria</taxon>
        <taxon>Bacillati</taxon>
        <taxon>Bacillota</taxon>
        <taxon>Clostridia</taxon>
        <taxon>Eubacteriales</taxon>
        <taxon>Clostridiaceae</taxon>
        <taxon>Clostridium</taxon>
    </lineage>
</organism>
<gene>
    <name evidence="1" type="ordered locus">CLI_0754</name>
</gene>
<dbReference type="HOGENOM" id="CLU_3307120_0_0_9"/>
<protein>
    <submittedName>
        <fullName evidence="1">Uncharacterized protein</fullName>
    </submittedName>
</protein>